<evidence type="ECO:0000256" key="10">
    <source>
        <dbReference type="SAM" id="MobiDB-lite"/>
    </source>
</evidence>
<evidence type="ECO:0000256" key="9">
    <source>
        <dbReference type="ARBA" id="ARBA00023049"/>
    </source>
</evidence>
<proteinExistence type="predicted"/>
<keyword evidence="7" id="KW-0378">Hydrolase</keyword>
<organism evidence="13 14">
    <name type="scientific">Dunaliella salina</name>
    <name type="common">Green alga</name>
    <name type="synonym">Protococcus salinus</name>
    <dbReference type="NCBI Taxonomy" id="3046"/>
    <lineage>
        <taxon>Eukaryota</taxon>
        <taxon>Viridiplantae</taxon>
        <taxon>Chlorophyta</taxon>
        <taxon>core chlorophytes</taxon>
        <taxon>Chlorophyceae</taxon>
        <taxon>CS clade</taxon>
        <taxon>Chlamydomonadales</taxon>
        <taxon>Dunaliellaceae</taxon>
        <taxon>Dunaliella</taxon>
    </lineage>
</organism>
<keyword evidence="9" id="KW-0482">Metalloprotease</keyword>
<evidence type="ECO:0000256" key="1">
    <source>
        <dbReference type="ARBA" id="ARBA00001947"/>
    </source>
</evidence>
<accession>A0ABQ7GRZ1</accession>
<feature type="chain" id="PRO_5045355905" description="Bacterial alpha-2-macroglobulin MG10 domain-containing protein" evidence="11">
    <location>
        <begin position="16"/>
        <end position="2188"/>
    </location>
</feature>
<keyword evidence="4" id="KW-0645">Protease</keyword>
<feature type="region of interest" description="Disordered" evidence="10">
    <location>
        <begin position="1767"/>
        <end position="1798"/>
    </location>
</feature>
<evidence type="ECO:0000259" key="12">
    <source>
        <dbReference type="Pfam" id="PF17973"/>
    </source>
</evidence>
<dbReference type="PANTHER" id="PTHR13062">
    <property type="entry name" value="COLLAGENASE"/>
    <property type="match status" value="1"/>
</dbReference>
<comment type="subcellular location">
    <subcellularLocation>
        <location evidence="2">Secreted</location>
    </subcellularLocation>
</comment>
<keyword evidence="3" id="KW-0964">Secreted</keyword>
<feature type="domain" description="Bacterial alpha-2-macroglobulin MG10" evidence="12">
    <location>
        <begin position="2031"/>
        <end position="2165"/>
    </location>
</feature>
<evidence type="ECO:0000256" key="5">
    <source>
        <dbReference type="ARBA" id="ARBA00022723"/>
    </source>
</evidence>
<evidence type="ECO:0000256" key="6">
    <source>
        <dbReference type="ARBA" id="ARBA00022729"/>
    </source>
</evidence>
<gene>
    <name evidence="13" type="ORF">DUNSADRAFT_4436</name>
</gene>
<evidence type="ECO:0000256" key="7">
    <source>
        <dbReference type="ARBA" id="ARBA00022801"/>
    </source>
</evidence>
<name>A0ABQ7GRZ1_DUNSA</name>
<reference evidence="13" key="1">
    <citation type="submission" date="2017-08" db="EMBL/GenBank/DDBJ databases">
        <authorList>
            <person name="Polle J.E."/>
            <person name="Barry K."/>
            <person name="Cushman J."/>
            <person name="Schmutz J."/>
            <person name="Tran D."/>
            <person name="Hathwaick L.T."/>
            <person name="Yim W.C."/>
            <person name="Jenkins J."/>
            <person name="Mckie-Krisberg Z.M."/>
            <person name="Prochnik S."/>
            <person name="Lindquist E."/>
            <person name="Dockter R.B."/>
            <person name="Adam C."/>
            <person name="Molina H."/>
            <person name="Bunkerborg J."/>
            <person name="Jin E."/>
            <person name="Buchheim M."/>
            <person name="Magnuson J."/>
        </authorList>
    </citation>
    <scope>NUCLEOTIDE SEQUENCE</scope>
    <source>
        <strain evidence="13">CCAP 19/18</strain>
    </source>
</reference>
<evidence type="ECO:0000313" key="13">
    <source>
        <dbReference type="EMBL" id="KAF5837387.1"/>
    </source>
</evidence>
<dbReference type="Proteomes" id="UP000815325">
    <property type="component" value="Unassembled WGS sequence"/>
</dbReference>
<sequence>MVLLVFLCLVWASAAAPLLPALKLKPLVTTPSGLLTKETVPVEAQQALQVVFSRPVIPLGADFGKEDAYGGKVPFSLSCSKLPGRFRWATTNIARFDPDSSWPTDLDCTFSFNSNLTSFDGVLLELEGNAAGAHRLTTAPLTMQLSGVISEAASNATNSVWSPTEGMPDDALPEVPEGARIILGFNNPVNLGMLQAALELRPPIPGLEIQVAPCTSLPPPVTVSTQFARSIPSSMKDPASNQDNTCVEVTLTKPLEIATAYQLLLPAGSSYNALSGPVAKDTGLQLAGLRTFRLPIRQNFQMLEEGSNEQAWDAVSSPYLSGWLPHGLSRNTSVDQLAGQLRICELLNPFSKPPGACKNLKIASVVEARDKKGLIIIHVPDLMPRRQYLLRVLPSDAIRDGFGLPLQESKGAFWTQSARPFFEVPALYPGSVAVLAPPALPSLGWPFLARGQLPDTTCSASVWHIDEQTDLATLVQIMSGQRAKDGLVDRLGAPASIVQAPGEAGSEEVALLHLALDTRKKAHIVSYRCSKTSSGYRQRSASLQLLLQVNLAASIILSPSSREFIAWVTDTSAAAAEPVVQGASVHIFLTRYQVAPRLAGTCMTNKDGWCRMALEGEDASGNNIGRPVAVIVGPQGDILYFQKIGWLGKDTVQPYKATLVLDRLMVRPGDTLHLQGLVQKHGVEGKLEMPSRQTATLLVSPSWDQTANEPVNVGSDLSAEHGTLHARIVVPPNATPGKYSIQLLLDDPSKSSMSAAGGEDTFVEQSLGDGGSGVAELPQRTRALKQAQPLSNSKHARRLASVQEAKIPGRGAVVYPKSPSRGDRELREGRVSVAVATITVADPGPPTADLTLEAPTWAKPDAPVPCKLRAVSYLGSQVSQASMVVTWNAGEAQGTLDVVTDNEGLGSFMVPLQDIPAEKAPASGDSLFVSVEWIGPTRERIVRDSQIRLEATSVRMVVSRSLDTDLPGVYFSPVVEVLSNEDGLAMKGVPVSVTLAPAPHNCPSEDSAQASCGRVQECSISSGEWLPQCRMVLPCVGSYELKACTTDGLSASACSTLKVGRNASEWAEEPLTDFDAPQLRANASRFELGTVAGLSFENPWGGSVFVVWGNTVQPLKTKLISKVEPGRSQISIPAGAECIGGCTVMVLLANSHASNSCPRDVPVSRLFDCRSPVIHSMQSRLEVVQERSVDVKLHVGEGAESGDAGQARRADAAVAAPGEDVPLCAMVQMGNEALQNAEVTFIAVDKSALDLLPYPLQNLASAFEVDLQPRLSHAASEVSRVHPGAVEAVFGTLARRLGLSPWIPLDATVTPGSRGRLSPVDEADEAFLSRQASAVTYMPTTDGCFGGMCPPFLMEAAFSAEGGSEEFMAMDAAANPQAARGTTAAARGKGGASDSPRMASDFVATPLFHVVHTTTNGTGMATFTAPSKLGTYIISGTSSIVLTSDKGAKSLVKLTPEQPQQEVRFAFAAVALGTDTVRFHVGDGDGASDTLLVALPCLPPQQPVQIATSFAVRPGLNRTGGGAAQAQQTAEVQQSGAQGGSVSQAAQLHTEGMQLPSVVPGSGVLNLVAGAGHLPSIISSYESVAQSVAGAAYPRGRSSLILALQPYVFRLYQQQLSTAQAANASKAASNLARLTHDGFGLLEFPPDEGLWDERTERADILLNSWASWVTCKALSTAGHKAELFSFHSSIPTIQGSDGEEKMGVSLALVSRWRTAIARQLVLDAEASRNPSTPRKPEPYSDYYTLAWARLALGAHWHLPLCSKGQQEAASHEPTGMAGGEGEELEGKESSCSAAQEPSNLGTCASSPLIQDDLSMATLVANASTQGMGVRLLVAILLEEAQQGPPSAPEQAAFVLQTADAVISQIRVTARTAYVSMQKGSQNAAGFDVQALALRLLTHLSRPAEAALVQKLAAYVARQDISKRSSIETPALSAPSPWAVALMVQALAAYDVAAGSSVPDLRLLAAVDQMSVLEVSFGPNNTDFAQVTVPWAQLPSNPGQLSIQAEGQGEATVAASLRFVPAALLRHPTYRGLWVECAVRAVDPATGDPAGPALEGVPVGATLAFTLQVTTPDDLGPVTVDVLMPAGLEPVDPNLSAGRARVCAMGDLGDAAWMTARSWWPVCPTQETKPDAVQFHYQSMMAGTHTLEFMAVASTEGIFVLPSVKAFADNQAEVMGMTASQTFEICAGG</sequence>
<feature type="signal peptide" evidence="11">
    <location>
        <begin position="1"/>
        <end position="15"/>
    </location>
</feature>
<dbReference type="Pfam" id="PF17973">
    <property type="entry name" value="bMG10"/>
    <property type="match status" value="1"/>
</dbReference>
<evidence type="ECO:0000256" key="11">
    <source>
        <dbReference type="SAM" id="SignalP"/>
    </source>
</evidence>
<comment type="cofactor">
    <cofactor evidence="1">
        <name>Zn(2+)</name>
        <dbReference type="ChEBI" id="CHEBI:29105"/>
    </cofactor>
</comment>
<comment type="caution">
    <text evidence="13">The sequence shown here is derived from an EMBL/GenBank/DDBJ whole genome shotgun (WGS) entry which is preliminary data.</text>
</comment>
<dbReference type="EMBL" id="MU069617">
    <property type="protein sequence ID" value="KAF5837387.1"/>
    <property type="molecule type" value="Genomic_DNA"/>
</dbReference>
<keyword evidence="5" id="KW-0479">Metal-binding</keyword>
<evidence type="ECO:0000256" key="2">
    <source>
        <dbReference type="ARBA" id="ARBA00004613"/>
    </source>
</evidence>
<protein>
    <recommendedName>
        <fullName evidence="12">Bacterial alpha-2-macroglobulin MG10 domain-containing protein</fullName>
    </recommendedName>
</protein>
<evidence type="ECO:0000256" key="4">
    <source>
        <dbReference type="ARBA" id="ARBA00022670"/>
    </source>
</evidence>
<dbReference type="InterPro" id="IPR041246">
    <property type="entry name" value="Bact_MG10"/>
</dbReference>
<keyword evidence="6 11" id="KW-0732">Signal</keyword>
<dbReference type="PANTHER" id="PTHR13062:SF12">
    <property type="entry name" value="ALPHA-2-MACROGLOBULIN DOMAIN-CONTAINING PROTEIN"/>
    <property type="match status" value="1"/>
</dbReference>
<feature type="compositionally biased region" description="Polar residues" evidence="10">
    <location>
        <begin position="1789"/>
        <end position="1798"/>
    </location>
</feature>
<evidence type="ECO:0000313" key="14">
    <source>
        <dbReference type="Proteomes" id="UP000815325"/>
    </source>
</evidence>
<evidence type="ECO:0000256" key="8">
    <source>
        <dbReference type="ARBA" id="ARBA00022833"/>
    </source>
</evidence>
<keyword evidence="14" id="KW-1185">Reference proteome</keyword>
<keyword evidence="8" id="KW-0862">Zinc</keyword>
<evidence type="ECO:0000256" key="3">
    <source>
        <dbReference type="ARBA" id="ARBA00022525"/>
    </source>
</evidence>